<evidence type="ECO:0000313" key="2">
    <source>
        <dbReference type="EMBL" id="QNF34057.1"/>
    </source>
</evidence>
<feature type="compositionally biased region" description="Low complexity" evidence="1">
    <location>
        <begin position="66"/>
        <end position="82"/>
    </location>
</feature>
<accession>A0A7G7GA73</accession>
<feature type="compositionally biased region" description="Polar residues" evidence="1">
    <location>
        <begin position="29"/>
        <end position="65"/>
    </location>
</feature>
<organism evidence="2 3">
    <name type="scientific">Adhaeribacter swui</name>
    <dbReference type="NCBI Taxonomy" id="2086471"/>
    <lineage>
        <taxon>Bacteria</taxon>
        <taxon>Pseudomonadati</taxon>
        <taxon>Bacteroidota</taxon>
        <taxon>Cytophagia</taxon>
        <taxon>Cytophagales</taxon>
        <taxon>Hymenobacteraceae</taxon>
        <taxon>Adhaeribacter</taxon>
    </lineage>
</organism>
<feature type="compositionally biased region" description="Polar residues" evidence="1">
    <location>
        <begin position="255"/>
        <end position="268"/>
    </location>
</feature>
<dbReference type="AlphaFoldDB" id="A0A7G7GA73"/>
<keyword evidence="3" id="KW-1185">Reference proteome</keyword>
<gene>
    <name evidence="2" type="ORF">HUW51_15490</name>
</gene>
<dbReference type="RefSeq" id="WP_185270539.1">
    <property type="nucleotide sequence ID" value="NZ_CP055156.1"/>
</dbReference>
<dbReference type="KEGG" id="aswu:HUW51_15490"/>
<feature type="compositionally biased region" description="Polar residues" evidence="1">
    <location>
        <begin position="90"/>
        <end position="117"/>
    </location>
</feature>
<name>A0A7G7GA73_9BACT</name>
<protein>
    <submittedName>
        <fullName evidence="2">Uncharacterized protein</fullName>
    </submittedName>
</protein>
<dbReference type="Proteomes" id="UP000515237">
    <property type="component" value="Chromosome"/>
</dbReference>
<feature type="region of interest" description="Disordered" evidence="1">
    <location>
        <begin position="255"/>
        <end position="299"/>
    </location>
</feature>
<dbReference type="EMBL" id="CP055156">
    <property type="protein sequence ID" value="QNF34057.1"/>
    <property type="molecule type" value="Genomic_DNA"/>
</dbReference>
<reference evidence="2 3" key="1">
    <citation type="journal article" date="2018" name="Int. J. Syst. Evol. Microbiol.">
        <title>Adhaeribacter swui sp. nov., isolated from wet mud.</title>
        <authorList>
            <person name="Kim D.U."/>
            <person name="Kim K.W."/>
            <person name="Kang M.S."/>
            <person name="Kim J.Y."/>
            <person name="Jang J.H."/>
            <person name="Kim M.K."/>
        </authorList>
    </citation>
    <scope>NUCLEOTIDE SEQUENCE [LARGE SCALE GENOMIC DNA]</scope>
    <source>
        <strain evidence="2 3">KCTC 52873</strain>
    </source>
</reference>
<evidence type="ECO:0000313" key="3">
    <source>
        <dbReference type="Proteomes" id="UP000515237"/>
    </source>
</evidence>
<proteinExistence type="predicted"/>
<sequence length="299" mass="36261">MRTYEDSDPSSFNSFRSGNENPRRDNSTRNEFGTNQASMRQGSNEGTSDHWSNSGPNQYSAYQPFNRQNDQQNNNWSQNNQRYNRDQFDNNRQYNQGHSSGFGNQQSNFRNDNNRFNQHNEHHDWQRSQNRNNNDDRNFFERAGDRIQDTWNRWTDDDDNNNFNRGLQQFRNQNQHNQSRFNNFDQNSTRHSSDYNNQNNFNQGRSFDSDRYQNRRNQHEDEGFFDRMGNKISQAWNNFTGDDEERRYQERGNMNSQHHWNNTFNQNRGHQEDNPRRNFNRNDGPPYNYGSSSERDYEW</sequence>
<feature type="compositionally biased region" description="Polar residues" evidence="1">
    <location>
        <begin position="174"/>
        <end position="206"/>
    </location>
</feature>
<evidence type="ECO:0000256" key="1">
    <source>
        <dbReference type="SAM" id="MobiDB-lite"/>
    </source>
</evidence>
<feature type="region of interest" description="Disordered" evidence="1">
    <location>
        <begin position="174"/>
        <end position="213"/>
    </location>
</feature>
<feature type="compositionally biased region" description="Polar residues" evidence="1">
    <location>
        <begin position="9"/>
        <end position="20"/>
    </location>
</feature>
<feature type="region of interest" description="Disordered" evidence="1">
    <location>
        <begin position="1"/>
        <end position="138"/>
    </location>
</feature>